<keyword evidence="1 4" id="KW-0489">Methyltransferase</keyword>
<dbReference type="Pfam" id="PF02086">
    <property type="entry name" value="MethyltransfD12"/>
    <property type="match status" value="1"/>
</dbReference>
<protein>
    <submittedName>
        <fullName evidence="4">DNA methyltransferase</fullName>
    </submittedName>
</protein>
<gene>
    <name evidence="4" type="ORF">FNW21_15795</name>
</gene>
<evidence type="ECO:0000313" key="4">
    <source>
        <dbReference type="EMBL" id="TRX34906.1"/>
    </source>
</evidence>
<dbReference type="InterPro" id="IPR029063">
    <property type="entry name" value="SAM-dependent_MTases_sf"/>
</dbReference>
<dbReference type="Proteomes" id="UP000316371">
    <property type="component" value="Unassembled WGS sequence"/>
</dbReference>
<dbReference type="RefSeq" id="WP_144257715.1">
    <property type="nucleotide sequence ID" value="NZ_VJZT01000035.1"/>
</dbReference>
<keyword evidence="3" id="KW-0949">S-adenosyl-L-methionine</keyword>
<evidence type="ECO:0000313" key="5">
    <source>
        <dbReference type="Proteomes" id="UP000316371"/>
    </source>
</evidence>
<dbReference type="GO" id="GO:0032259">
    <property type="term" value="P:methylation"/>
    <property type="evidence" value="ECO:0007669"/>
    <property type="project" value="UniProtKB-KW"/>
</dbReference>
<dbReference type="SUPFAM" id="SSF53335">
    <property type="entry name" value="S-adenosyl-L-methionine-dependent methyltransferases"/>
    <property type="match status" value="1"/>
</dbReference>
<dbReference type="GO" id="GO:0009307">
    <property type="term" value="P:DNA restriction-modification system"/>
    <property type="evidence" value="ECO:0007669"/>
    <property type="project" value="InterPro"/>
</dbReference>
<organism evidence="4 5">
    <name type="scientific">Flavobacterium restrictum</name>
    <dbReference type="NCBI Taxonomy" id="2594428"/>
    <lineage>
        <taxon>Bacteria</taxon>
        <taxon>Pseudomonadati</taxon>
        <taxon>Bacteroidota</taxon>
        <taxon>Flavobacteriia</taxon>
        <taxon>Flavobacteriales</taxon>
        <taxon>Flavobacteriaceae</taxon>
        <taxon>Flavobacterium</taxon>
    </lineage>
</organism>
<evidence type="ECO:0000256" key="1">
    <source>
        <dbReference type="ARBA" id="ARBA00022603"/>
    </source>
</evidence>
<keyword evidence="2 4" id="KW-0808">Transferase</keyword>
<sequence length="355" mass="41753">MNDSNLLQLFEVPTVSKFPTTRYQGSKLKYVDWIWNCIKDLEFQTALDAFGGTSVVAYKLKKNGKTVTYNDILKFNHIIGKALIENQNEKINEDDLEFILTENKNIIYPNFIEKTFKDTYYTDSENRWLDIVITNINLISNEYKRAIAFFALFQSCIIKRPYNLFHRKNLYIRFQDVKRSFGNKVTWDTPFESHFKNFINEGNNAVFSNYENNISINKDISELNENFDLVYIDSPYVSENGIGVDYLEFYHFLEGIVNYENWQELIDFNSKHRRLKLNGSDWNKKEKIKFSFENLIRKFKDSIIVISYRSDGIPSVEELKNILVSNGKKVVISESKEMKYALSNKKSSEILIIAK</sequence>
<dbReference type="AlphaFoldDB" id="A0A553DQ76"/>
<comment type="caution">
    <text evidence="4">The sequence shown here is derived from an EMBL/GenBank/DDBJ whole genome shotgun (WGS) entry which is preliminary data.</text>
</comment>
<accession>A0A553DQ76</accession>
<keyword evidence="5" id="KW-1185">Reference proteome</keyword>
<evidence type="ECO:0000256" key="2">
    <source>
        <dbReference type="ARBA" id="ARBA00022679"/>
    </source>
</evidence>
<evidence type="ECO:0000256" key="3">
    <source>
        <dbReference type="ARBA" id="ARBA00022691"/>
    </source>
</evidence>
<name>A0A553DQ76_9FLAO</name>
<proteinExistence type="predicted"/>
<dbReference type="InterPro" id="IPR012327">
    <property type="entry name" value="MeTrfase_D12"/>
</dbReference>
<dbReference type="OrthoDB" id="9805629at2"/>
<dbReference type="GO" id="GO:0009007">
    <property type="term" value="F:site-specific DNA-methyltransferase (adenine-specific) activity"/>
    <property type="evidence" value="ECO:0007669"/>
    <property type="project" value="UniProtKB-EC"/>
</dbReference>
<dbReference type="EMBL" id="VJZT01000035">
    <property type="protein sequence ID" value="TRX34906.1"/>
    <property type="molecule type" value="Genomic_DNA"/>
</dbReference>
<reference evidence="4 5" key="1">
    <citation type="submission" date="2019-07" db="EMBL/GenBank/DDBJ databases">
        <title>Novel species of Flavobacterium.</title>
        <authorList>
            <person name="Liu Q."/>
            <person name="Xin Y.-H."/>
        </authorList>
    </citation>
    <scope>NUCLEOTIDE SEQUENCE [LARGE SCALE GENOMIC DNA]</scope>
    <source>
        <strain evidence="4 5">LB1R34</strain>
    </source>
</reference>